<evidence type="ECO:0000313" key="2">
    <source>
        <dbReference type="Proteomes" id="UP001497680"/>
    </source>
</evidence>
<dbReference type="EMBL" id="MU394343">
    <property type="protein sequence ID" value="KAI6084002.1"/>
    <property type="molecule type" value="Genomic_DNA"/>
</dbReference>
<accession>A0ACC0CU43</accession>
<name>A0ACC0CU43_9PEZI</name>
<gene>
    <name evidence="1" type="ORF">F4821DRAFT_243578</name>
</gene>
<reference evidence="1 2" key="1">
    <citation type="journal article" date="2022" name="New Phytol.">
        <title>Ecological generalism drives hyperdiversity of secondary metabolite gene clusters in xylarialean endophytes.</title>
        <authorList>
            <person name="Franco M.E.E."/>
            <person name="Wisecaver J.H."/>
            <person name="Arnold A.E."/>
            <person name="Ju Y.M."/>
            <person name="Slot J.C."/>
            <person name="Ahrendt S."/>
            <person name="Moore L.P."/>
            <person name="Eastman K.E."/>
            <person name="Scott K."/>
            <person name="Konkel Z."/>
            <person name="Mondo S.J."/>
            <person name="Kuo A."/>
            <person name="Hayes R.D."/>
            <person name="Haridas S."/>
            <person name="Andreopoulos B."/>
            <person name="Riley R."/>
            <person name="LaButti K."/>
            <person name="Pangilinan J."/>
            <person name="Lipzen A."/>
            <person name="Amirebrahimi M."/>
            <person name="Yan J."/>
            <person name="Adam C."/>
            <person name="Keymanesh K."/>
            <person name="Ng V."/>
            <person name="Louie K."/>
            <person name="Northen T."/>
            <person name="Drula E."/>
            <person name="Henrissat B."/>
            <person name="Hsieh H.M."/>
            <person name="Youens-Clark K."/>
            <person name="Lutzoni F."/>
            <person name="Miadlikowska J."/>
            <person name="Eastwood D.C."/>
            <person name="Hamelin R.C."/>
            <person name="Grigoriev I.V."/>
            <person name="U'Ren J.M."/>
        </authorList>
    </citation>
    <scope>NUCLEOTIDE SEQUENCE [LARGE SCALE GENOMIC DNA]</scope>
    <source>
        <strain evidence="1 2">ER1909</strain>
    </source>
</reference>
<protein>
    <submittedName>
        <fullName evidence="1">Uncharacterized protein</fullName>
    </submittedName>
</protein>
<organism evidence="1 2">
    <name type="scientific">Hypoxylon rubiginosum</name>
    <dbReference type="NCBI Taxonomy" id="110542"/>
    <lineage>
        <taxon>Eukaryota</taxon>
        <taxon>Fungi</taxon>
        <taxon>Dikarya</taxon>
        <taxon>Ascomycota</taxon>
        <taxon>Pezizomycotina</taxon>
        <taxon>Sordariomycetes</taxon>
        <taxon>Xylariomycetidae</taxon>
        <taxon>Xylariales</taxon>
        <taxon>Hypoxylaceae</taxon>
        <taxon>Hypoxylon</taxon>
    </lineage>
</organism>
<evidence type="ECO:0000313" key="1">
    <source>
        <dbReference type="EMBL" id="KAI6084002.1"/>
    </source>
</evidence>
<sequence length="190" mass="21034">MLHCILYELFRDQVPTRISTWCTKAATTFRASQDRGEGDSTGGPIPERRGHDKWPTLVIEAGVSESLAQLHLDMQWWFAASNHDVKIVLLAKLDSSQRMITLDKWVEEPLSVGPGAAITATGQSAALRPILQQTITIHRNEETSPISYDVTRGALVLEFGLLFLRSPGSGEGDIIISVSDLQWYAECVWG</sequence>
<keyword evidence="2" id="KW-1185">Reference proteome</keyword>
<dbReference type="Proteomes" id="UP001497680">
    <property type="component" value="Unassembled WGS sequence"/>
</dbReference>
<comment type="caution">
    <text evidence="1">The sequence shown here is derived from an EMBL/GenBank/DDBJ whole genome shotgun (WGS) entry which is preliminary data.</text>
</comment>
<proteinExistence type="predicted"/>